<evidence type="ECO:0000256" key="13">
    <source>
        <dbReference type="HAMAP-Rule" id="MF_01398"/>
    </source>
</evidence>
<protein>
    <recommendedName>
        <fullName evidence="13">ATP synthase subunit b</fullName>
    </recommendedName>
    <alternativeName>
        <fullName evidence="13">ATP synthase F(0) sector subunit b</fullName>
    </alternativeName>
    <alternativeName>
        <fullName evidence="13">ATPase subunit I</fullName>
    </alternativeName>
    <alternativeName>
        <fullName evidence="13">F-type ATPase subunit b</fullName>
        <shortName evidence="13">F-ATPase subunit b</shortName>
    </alternativeName>
</protein>
<gene>
    <name evidence="13" type="primary">atpF</name>
    <name evidence="16" type="ORF">E5163_15920</name>
</gene>
<keyword evidence="3 13" id="KW-0138">CF(0)</keyword>
<comment type="caution">
    <text evidence="16">The sequence shown here is derived from an EMBL/GenBank/DDBJ whole genome shotgun (WGS) entry which is preliminary data.</text>
</comment>
<sequence>MELAVMAPQEHGDYAAADAYAGEATFPPFDPTYFASQLFWLAITFAVLYVLLSRWVLPRIGGAIEERRDRIADDLDAASQMKAQADEAVKSYERSLADARAKAQSVAAEAKADADKKIAAEMKKVETELEAEQDEAEKRIREMHEKALAELDAIAAGAAAAVAARLAGLEVGEDEAAEAVAKVKE</sequence>
<organism evidence="16 17">
    <name type="scientific">Marinicauda algicola</name>
    <dbReference type="NCBI Taxonomy" id="2029849"/>
    <lineage>
        <taxon>Bacteria</taxon>
        <taxon>Pseudomonadati</taxon>
        <taxon>Pseudomonadota</taxon>
        <taxon>Alphaproteobacteria</taxon>
        <taxon>Maricaulales</taxon>
        <taxon>Maricaulaceae</taxon>
        <taxon>Marinicauda</taxon>
    </lineage>
</organism>
<accession>A0A4S2GVW4</accession>
<keyword evidence="13" id="KW-1003">Cell membrane</keyword>
<dbReference type="PANTHER" id="PTHR33445">
    <property type="entry name" value="ATP SYNTHASE SUBUNIT B', CHLOROPLASTIC"/>
    <property type="match status" value="1"/>
</dbReference>
<dbReference type="AlphaFoldDB" id="A0A4S2GVW4"/>
<comment type="function">
    <text evidence="11">Component of the F(0) channel, it forms part of the peripheral stalk, linking F(1) to F(0). The b'-subunit is a diverged and duplicated form of b found in plants and photosynthetic bacteria.</text>
</comment>
<dbReference type="GO" id="GO:0005886">
    <property type="term" value="C:plasma membrane"/>
    <property type="evidence" value="ECO:0007669"/>
    <property type="project" value="UniProtKB-SubCell"/>
</dbReference>
<dbReference type="EMBL" id="SRXW01000007">
    <property type="protein sequence ID" value="TGY87206.1"/>
    <property type="molecule type" value="Genomic_DNA"/>
</dbReference>
<dbReference type="GO" id="GO:0046933">
    <property type="term" value="F:proton-transporting ATP synthase activity, rotational mechanism"/>
    <property type="evidence" value="ECO:0007669"/>
    <property type="project" value="UniProtKB-UniRule"/>
</dbReference>
<dbReference type="Pfam" id="PF00430">
    <property type="entry name" value="ATP-synt_B"/>
    <property type="match status" value="1"/>
</dbReference>
<keyword evidence="8 13" id="KW-0472">Membrane</keyword>
<evidence type="ECO:0000256" key="14">
    <source>
        <dbReference type="RuleBase" id="RU003848"/>
    </source>
</evidence>
<keyword evidence="5 13" id="KW-0375">Hydrogen ion transport</keyword>
<dbReference type="InterPro" id="IPR002146">
    <property type="entry name" value="ATP_synth_b/b'su_bac/chlpt"/>
</dbReference>
<evidence type="ECO:0000256" key="15">
    <source>
        <dbReference type="SAM" id="Coils"/>
    </source>
</evidence>
<dbReference type="Proteomes" id="UP000308054">
    <property type="component" value="Unassembled WGS sequence"/>
</dbReference>
<evidence type="ECO:0000256" key="1">
    <source>
        <dbReference type="ARBA" id="ARBA00005513"/>
    </source>
</evidence>
<evidence type="ECO:0000256" key="2">
    <source>
        <dbReference type="ARBA" id="ARBA00022448"/>
    </source>
</evidence>
<keyword evidence="7 13" id="KW-0406">Ion transport</keyword>
<evidence type="ECO:0000256" key="4">
    <source>
        <dbReference type="ARBA" id="ARBA00022692"/>
    </source>
</evidence>
<dbReference type="PANTHER" id="PTHR33445:SF1">
    <property type="entry name" value="ATP SYNTHASE SUBUNIT B"/>
    <property type="match status" value="1"/>
</dbReference>
<evidence type="ECO:0000256" key="5">
    <source>
        <dbReference type="ARBA" id="ARBA00022781"/>
    </source>
</evidence>
<dbReference type="Gene3D" id="6.10.250.1580">
    <property type="match status" value="1"/>
</dbReference>
<proteinExistence type="inferred from homology"/>
<keyword evidence="2 13" id="KW-0813">Transport</keyword>
<evidence type="ECO:0000256" key="8">
    <source>
        <dbReference type="ARBA" id="ARBA00023136"/>
    </source>
</evidence>
<comment type="subcellular location">
    <subcellularLocation>
        <location evidence="13">Cell membrane</location>
        <topology evidence="13">Single-pass membrane protein</topology>
    </subcellularLocation>
    <subcellularLocation>
        <location evidence="12">Endomembrane system</location>
        <topology evidence="12">Single-pass membrane protein</topology>
    </subcellularLocation>
</comment>
<feature type="transmembrane region" description="Helical" evidence="13">
    <location>
        <begin position="38"/>
        <end position="57"/>
    </location>
</feature>
<evidence type="ECO:0000313" key="17">
    <source>
        <dbReference type="Proteomes" id="UP000308054"/>
    </source>
</evidence>
<evidence type="ECO:0000313" key="16">
    <source>
        <dbReference type="EMBL" id="TGY87206.1"/>
    </source>
</evidence>
<keyword evidence="6 13" id="KW-1133">Transmembrane helix</keyword>
<dbReference type="GO" id="GO:0046961">
    <property type="term" value="F:proton-transporting ATPase activity, rotational mechanism"/>
    <property type="evidence" value="ECO:0007669"/>
    <property type="project" value="TreeGrafter"/>
</dbReference>
<evidence type="ECO:0000256" key="12">
    <source>
        <dbReference type="ARBA" id="ARBA00037847"/>
    </source>
</evidence>
<evidence type="ECO:0000256" key="7">
    <source>
        <dbReference type="ARBA" id="ARBA00023065"/>
    </source>
</evidence>
<keyword evidence="9 13" id="KW-0066">ATP synthesis</keyword>
<evidence type="ECO:0000256" key="10">
    <source>
        <dbReference type="ARBA" id="ARBA00025198"/>
    </source>
</evidence>
<evidence type="ECO:0000256" key="9">
    <source>
        <dbReference type="ARBA" id="ARBA00023310"/>
    </source>
</evidence>
<dbReference type="GO" id="GO:0045259">
    <property type="term" value="C:proton-transporting ATP synthase complex"/>
    <property type="evidence" value="ECO:0007669"/>
    <property type="project" value="UniProtKB-KW"/>
</dbReference>
<evidence type="ECO:0000256" key="6">
    <source>
        <dbReference type="ARBA" id="ARBA00022989"/>
    </source>
</evidence>
<keyword evidence="4 13" id="KW-0812">Transmembrane</keyword>
<keyword evidence="15" id="KW-0175">Coiled coil</keyword>
<evidence type="ECO:0000256" key="3">
    <source>
        <dbReference type="ARBA" id="ARBA00022547"/>
    </source>
</evidence>
<name>A0A4S2GVW4_9PROT</name>
<dbReference type="NCBIfam" id="NF006612">
    <property type="entry name" value="PRK09174.1"/>
    <property type="match status" value="1"/>
</dbReference>
<reference evidence="16 17" key="1">
    <citation type="journal article" date="2017" name="Int. J. Syst. Evol. Microbiol.">
        <title>Marinicauda algicola sp. nov., isolated from a marine red alga Rhodosorus marinus.</title>
        <authorList>
            <person name="Jeong S.E."/>
            <person name="Jeon S.H."/>
            <person name="Chun B.H."/>
            <person name="Kim D.W."/>
            <person name="Jeon C.O."/>
        </authorList>
    </citation>
    <scope>NUCLEOTIDE SEQUENCE [LARGE SCALE GENOMIC DNA]</scope>
    <source>
        <strain evidence="16 17">JCM 31718</strain>
    </source>
</reference>
<comment type="subunit">
    <text evidence="13">F-type ATPases have 2 components, F(1) - the catalytic core - and F(0) - the membrane proton channel. F(1) has five subunits: alpha(3), beta(3), gamma(1), delta(1), epsilon(1). F(0) has three main subunits: a(1), b(2) and c(10-14). The alpha and beta chains form an alternating ring which encloses part of the gamma chain. F(1) is attached to F(0) by a central stalk formed by the gamma and epsilon chains, while a peripheral stalk is formed by the delta and b chains.</text>
</comment>
<comment type="function">
    <text evidence="10 13">F(1)F(0) ATP synthase produces ATP from ADP in the presence of a proton or sodium gradient. F-type ATPases consist of two structural domains, F(1) containing the extramembraneous catalytic core and F(0) containing the membrane proton channel, linked together by a central stalk and a peripheral stalk. During catalysis, ATP synthesis in the catalytic domain of F(1) is coupled via a rotary mechanism of the central stalk subunits to proton translocation.</text>
</comment>
<dbReference type="OrthoDB" id="9805716at2"/>
<comment type="similarity">
    <text evidence="1 13 14">Belongs to the ATPase B chain family.</text>
</comment>
<dbReference type="CDD" id="cd06503">
    <property type="entry name" value="ATP-synt_Fo_b"/>
    <property type="match status" value="1"/>
</dbReference>
<evidence type="ECO:0000256" key="11">
    <source>
        <dbReference type="ARBA" id="ARBA00025614"/>
    </source>
</evidence>
<dbReference type="GO" id="GO:0012505">
    <property type="term" value="C:endomembrane system"/>
    <property type="evidence" value="ECO:0007669"/>
    <property type="project" value="UniProtKB-SubCell"/>
</dbReference>
<dbReference type="HAMAP" id="MF_01398">
    <property type="entry name" value="ATP_synth_b_bprime"/>
    <property type="match status" value="1"/>
</dbReference>
<feature type="coiled-coil region" evidence="15">
    <location>
        <begin position="75"/>
        <end position="146"/>
    </location>
</feature>
<keyword evidence="17" id="KW-1185">Reference proteome</keyword>
<dbReference type="InterPro" id="IPR050059">
    <property type="entry name" value="ATP_synthase_B_chain"/>
</dbReference>